<protein>
    <recommendedName>
        <fullName evidence="3">ROK family protein</fullName>
    </recommendedName>
</protein>
<dbReference type="SUPFAM" id="SSF53067">
    <property type="entry name" value="Actin-like ATPase domain"/>
    <property type="match status" value="1"/>
</dbReference>
<keyword evidence="2" id="KW-1185">Reference proteome</keyword>
<reference evidence="1 2" key="1">
    <citation type="submission" date="2023-10" db="EMBL/GenBank/DDBJ databases">
        <title>Sphingomonas sp. HF-S4 16S ribosomal RNA gene Genome sequencing and assembly.</title>
        <authorList>
            <person name="Lee H."/>
        </authorList>
    </citation>
    <scope>NUCLEOTIDE SEQUENCE [LARGE SCALE GENOMIC DNA]</scope>
    <source>
        <strain evidence="1 2">HF-S4</strain>
    </source>
</reference>
<name>A0ABU3YC92_9SPHN</name>
<gene>
    <name evidence="1" type="ORF">RZN05_18140</name>
</gene>
<organism evidence="1 2">
    <name type="scientific">Sphingomonas agrestis</name>
    <dbReference type="NCBI Taxonomy" id="3080540"/>
    <lineage>
        <taxon>Bacteria</taxon>
        <taxon>Pseudomonadati</taxon>
        <taxon>Pseudomonadota</taxon>
        <taxon>Alphaproteobacteria</taxon>
        <taxon>Sphingomonadales</taxon>
        <taxon>Sphingomonadaceae</taxon>
        <taxon>Sphingomonas</taxon>
    </lineage>
</organism>
<dbReference type="RefSeq" id="WP_317228089.1">
    <property type="nucleotide sequence ID" value="NZ_JAWJEJ010000002.1"/>
</dbReference>
<dbReference type="Proteomes" id="UP001273531">
    <property type="component" value="Unassembled WGS sequence"/>
</dbReference>
<dbReference type="EMBL" id="JAWJEJ010000002">
    <property type="protein sequence ID" value="MDV3458924.1"/>
    <property type="molecule type" value="Genomic_DNA"/>
</dbReference>
<sequence>MPDSLTTWSPSLPPERIAIGGGVIAAREHLFPRLRARLAESLGGYGSLAGYVGEFDDRLGPPGLGAIAGPLGALAVSLGAVGA</sequence>
<evidence type="ECO:0000313" key="2">
    <source>
        <dbReference type="Proteomes" id="UP001273531"/>
    </source>
</evidence>
<accession>A0ABU3YC92</accession>
<evidence type="ECO:0000313" key="1">
    <source>
        <dbReference type="EMBL" id="MDV3458924.1"/>
    </source>
</evidence>
<dbReference type="InterPro" id="IPR043129">
    <property type="entry name" value="ATPase_NBD"/>
</dbReference>
<dbReference type="Gene3D" id="3.30.420.40">
    <property type="match status" value="1"/>
</dbReference>
<proteinExistence type="predicted"/>
<comment type="caution">
    <text evidence="1">The sequence shown here is derived from an EMBL/GenBank/DDBJ whole genome shotgun (WGS) entry which is preliminary data.</text>
</comment>
<evidence type="ECO:0008006" key="3">
    <source>
        <dbReference type="Google" id="ProtNLM"/>
    </source>
</evidence>